<dbReference type="InterPro" id="IPR013783">
    <property type="entry name" value="Ig-like_fold"/>
</dbReference>
<dbReference type="Proteomes" id="UP000248749">
    <property type="component" value="Unassembled WGS sequence"/>
</dbReference>
<dbReference type="SUPFAM" id="SSF49299">
    <property type="entry name" value="PKD domain"/>
    <property type="match status" value="1"/>
</dbReference>
<accession>A0A2W2C7V0</accession>
<name>A0A2W2C7V0_9ACTN</name>
<dbReference type="InterPro" id="IPR012938">
    <property type="entry name" value="Glc/Sorbosone_DH"/>
</dbReference>
<evidence type="ECO:0000256" key="1">
    <source>
        <dbReference type="SAM" id="MobiDB-lite"/>
    </source>
</evidence>
<dbReference type="SUPFAM" id="SSF50952">
    <property type="entry name" value="Soluble quinoprotein glucose dehydrogenase"/>
    <property type="match status" value="1"/>
</dbReference>
<proteinExistence type="predicted"/>
<dbReference type="SUPFAM" id="SSF63825">
    <property type="entry name" value="YWTD domain"/>
    <property type="match status" value="1"/>
</dbReference>
<feature type="compositionally biased region" description="Pro residues" evidence="1">
    <location>
        <begin position="1"/>
        <end position="12"/>
    </location>
</feature>
<sequence>MAAAAPTPPAPPSDSSFQKVTLNDYPGEPMSLAVLPDLRVLHTSRTGEVRIHDPRTGLNTLAADVPVYEHDEEGLQGVAIDPDFARNKWVYLYYSPPMDTPVDDPATPDVNEGDAPLVGTEADWRRFRGVLRLSRFKLDGTRLDLATEQQIIDVPTDRGICCHVGGQIDFDSKGNLYLSTGDDTNPFFSDGYTPIDERAERNPAFDAQRTSANTNDLRGKLLRIRVRPGGGYRVPPGNLFKPGTPKTRPEIYAMGLRNPFRFAVDRRTDDVYLADYSPDAGTADPTRGPAGHGRWMLVDKPANYGWPYCATPTLAYVDHDFATGASGERFDCRRPVNDSPRNTGLRRLPSVQAPQVWYPSAASAQFPQLGTGGIGPMGGPAYDYDRRSASRTKWPAYYDGVPLFYEWTRDYVKEFRLDSRGEVRDIRPVVPSLVVDNPMDLEFGPDGALYVLEYGDGYFAENPDAQLSRIDFVRGNRTPIPKISADPTAGQAPLTIAFSSAGTVDPDGDRLRYAWDFDADGSVDSTDPDPSWTYPANGSYSPTLRVTDSTGRSAAATLPLLIGPRAPIVEFVRPVSGQPFQFGQTVAFEVKVTDDLPVDCARVKVTYVLGHDQHGHPLSSASGCAGTIATFVDGGHGGGDNLRAVFVAEYTDAPTEPGVPPQTGTATVVLEPTPAG</sequence>
<dbReference type="InterPro" id="IPR000601">
    <property type="entry name" value="PKD_dom"/>
</dbReference>
<dbReference type="PANTHER" id="PTHR19328">
    <property type="entry name" value="HEDGEHOG-INTERACTING PROTEIN"/>
    <property type="match status" value="1"/>
</dbReference>
<dbReference type="SMART" id="SM00089">
    <property type="entry name" value="PKD"/>
    <property type="match status" value="1"/>
</dbReference>
<feature type="domain" description="PKD" evidence="2">
    <location>
        <begin position="479"/>
        <end position="562"/>
    </location>
</feature>
<keyword evidence="3" id="KW-0378">Hydrolase</keyword>
<dbReference type="Gene3D" id="2.60.40.10">
    <property type="entry name" value="Immunoglobulins"/>
    <property type="match status" value="1"/>
</dbReference>
<dbReference type="OrthoDB" id="159306at2"/>
<organism evidence="3 4">
    <name type="scientific">Micromonospora deserti</name>
    <dbReference type="NCBI Taxonomy" id="2070366"/>
    <lineage>
        <taxon>Bacteria</taxon>
        <taxon>Bacillati</taxon>
        <taxon>Actinomycetota</taxon>
        <taxon>Actinomycetes</taxon>
        <taxon>Micromonosporales</taxon>
        <taxon>Micromonosporaceae</taxon>
        <taxon>Micromonospora</taxon>
    </lineage>
</organism>
<dbReference type="InterPro" id="IPR011041">
    <property type="entry name" value="Quinoprot_gluc/sorb_DH_b-prop"/>
</dbReference>
<dbReference type="Pfam" id="PF07995">
    <property type="entry name" value="GSDH"/>
    <property type="match status" value="1"/>
</dbReference>
<dbReference type="GO" id="GO:0005975">
    <property type="term" value="P:carbohydrate metabolic process"/>
    <property type="evidence" value="ECO:0007669"/>
    <property type="project" value="UniProtKB-ARBA"/>
</dbReference>
<keyword evidence="4" id="KW-1185">Reference proteome</keyword>
<dbReference type="RefSeq" id="WP_111135770.1">
    <property type="nucleotide sequence ID" value="NZ_POUB01000152.1"/>
</dbReference>
<evidence type="ECO:0000313" key="3">
    <source>
        <dbReference type="EMBL" id="PZF93820.1"/>
    </source>
</evidence>
<dbReference type="Pfam" id="PF18911">
    <property type="entry name" value="PKD_4"/>
    <property type="match status" value="1"/>
</dbReference>
<dbReference type="InterPro" id="IPR035986">
    <property type="entry name" value="PKD_dom_sf"/>
</dbReference>
<protein>
    <submittedName>
        <fullName evidence="3">Glycosyl hydrolase</fullName>
    </submittedName>
</protein>
<evidence type="ECO:0000259" key="2">
    <source>
        <dbReference type="PROSITE" id="PS50093"/>
    </source>
</evidence>
<dbReference type="InterPro" id="IPR011042">
    <property type="entry name" value="6-blade_b-propeller_TolB-like"/>
</dbReference>
<dbReference type="Gene3D" id="2.120.10.30">
    <property type="entry name" value="TolB, C-terminal domain"/>
    <property type="match status" value="1"/>
</dbReference>
<reference evidence="3 4" key="1">
    <citation type="submission" date="2018-01" db="EMBL/GenBank/DDBJ databases">
        <title>Draft genome sequence of Salinispora sp. 13K206.</title>
        <authorList>
            <person name="Sahin N."/>
            <person name="Saygin H."/>
            <person name="Ay H."/>
        </authorList>
    </citation>
    <scope>NUCLEOTIDE SEQUENCE [LARGE SCALE GENOMIC DNA]</scope>
    <source>
        <strain evidence="3 4">13K206</strain>
    </source>
</reference>
<feature type="region of interest" description="Disordered" evidence="1">
    <location>
        <begin position="1"/>
        <end position="23"/>
    </location>
</feature>
<dbReference type="PANTHER" id="PTHR19328:SF75">
    <property type="entry name" value="ALDOSE SUGAR DEHYDROGENASE YLII"/>
    <property type="match status" value="1"/>
</dbReference>
<dbReference type="GO" id="GO:0016787">
    <property type="term" value="F:hydrolase activity"/>
    <property type="evidence" value="ECO:0007669"/>
    <property type="project" value="UniProtKB-KW"/>
</dbReference>
<comment type="caution">
    <text evidence="3">The sequence shown here is derived from an EMBL/GenBank/DDBJ whole genome shotgun (WGS) entry which is preliminary data.</text>
</comment>
<dbReference type="EMBL" id="POUB01000152">
    <property type="protein sequence ID" value="PZF93820.1"/>
    <property type="molecule type" value="Genomic_DNA"/>
</dbReference>
<dbReference type="PROSITE" id="PS50093">
    <property type="entry name" value="PKD"/>
    <property type="match status" value="1"/>
</dbReference>
<evidence type="ECO:0000313" key="4">
    <source>
        <dbReference type="Proteomes" id="UP000248749"/>
    </source>
</evidence>
<dbReference type="AlphaFoldDB" id="A0A2W2C7V0"/>
<dbReference type="CDD" id="cd00146">
    <property type="entry name" value="PKD"/>
    <property type="match status" value="1"/>
</dbReference>
<dbReference type="InterPro" id="IPR022409">
    <property type="entry name" value="PKD/Chitinase_dom"/>
</dbReference>
<gene>
    <name evidence="3" type="ORF">C1I99_20080</name>
</gene>